<gene>
    <name evidence="2" type="ORF">EKO23_03575</name>
</gene>
<dbReference type="InterPro" id="IPR032710">
    <property type="entry name" value="NTF2-like_dom_sf"/>
</dbReference>
<dbReference type="OrthoDB" id="3792432at2"/>
<organism evidence="2 3">
    <name type="scientific">Nocardioides guangzhouensis</name>
    <dbReference type="NCBI Taxonomy" id="2497878"/>
    <lineage>
        <taxon>Bacteria</taxon>
        <taxon>Bacillati</taxon>
        <taxon>Actinomycetota</taxon>
        <taxon>Actinomycetes</taxon>
        <taxon>Propionibacteriales</taxon>
        <taxon>Nocardioidaceae</taxon>
        <taxon>Nocardioides</taxon>
    </lineage>
</organism>
<evidence type="ECO:0000313" key="2">
    <source>
        <dbReference type="EMBL" id="RYP88416.1"/>
    </source>
</evidence>
<comment type="caution">
    <text evidence="2">The sequence shown here is derived from an EMBL/GenBank/DDBJ whole genome shotgun (WGS) entry which is preliminary data.</text>
</comment>
<feature type="transmembrane region" description="Helical" evidence="1">
    <location>
        <begin position="49"/>
        <end position="67"/>
    </location>
</feature>
<dbReference type="SUPFAM" id="SSF54427">
    <property type="entry name" value="NTF2-like"/>
    <property type="match status" value="1"/>
</dbReference>
<accession>A0A4Q4ZLK5</accession>
<dbReference type="Gene3D" id="3.10.450.50">
    <property type="match status" value="1"/>
</dbReference>
<evidence type="ECO:0000313" key="3">
    <source>
        <dbReference type="Proteomes" id="UP000295198"/>
    </source>
</evidence>
<keyword evidence="1" id="KW-0812">Transmembrane</keyword>
<proteinExistence type="predicted"/>
<keyword evidence="3" id="KW-1185">Reference proteome</keyword>
<protein>
    <submittedName>
        <fullName evidence="2">Uncharacterized protein</fullName>
    </submittedName>
</protein>
<keyword evidence="1" id="KW-0472">Membrane</keyword>
<dbReference type="AlphaFoldDB" id="A0A4Q4ZLK5"/>
<reference evidence="2 3" key="1">
    <citation type="submission" date="2019-01" db="EMBL/GenBank/DDBJ databases">
        <title>Nocardioides guangzhouensis sp. nov., an actinobacterium isolated from soil.</title>
        <authorList>
            <person name="Fu Y."/>
            <person name="Cai Y."/>
            <person name="Lin Z."/>
            <person name="Chen P."/>
        </authorList>
    </citation>
    <scope>NUCLEOTIDE SEQUENCE [LARGE SCALE GENOMIC DNA]</scope>
    <source>
        <strain evidence="2 3">130</strain>
    </source>
</reference>
<dbReference type="EMBL" id="SDKM01000003">
    <property type="protein sequence ID" value="RYP88416.1"/>
    <property type="molecule type" value="Genomic_DNA"/>
</dbReference>
<evidence type="ECO:0000256" key="1">
    <source>
        <dbReference type="SAM" id="Phobius"/>
    </source>
</evidence>
<name>A0A4Q4ZLK5_9ACTN</name>
<keyword evidence="1" id="KW-1133">Transmembrane helix</keyword>
<dbReference type="Proteomes" id="UP000295198">
    <property type="component" value="Unassembled WGS sequence"/>
</dbReference>
<dbReference type="RefSeq" id="WP_134714134.1">
    <property type="nucleotide sequence ID" value="NZ_SDKM01000003.1"/>
</dbReference>
<sequence length="265" mass="29196">MTTSELERRLAAVLDQHAEDAMNETRTDELLTRFEADTERQAKRRRKGWAAGGLVAVAAAAALIAWLPGTVSRDSQPAPPAQERGAEQTAAAFVDAYGSFDRERAASYLADDAVLDLWVDQYGDDHWQRGNRWLEAVQAKFLLDSCDTIRRSSEGTYVSCAYKLHAFGSDQLGKGPYDLNTFSFAVKDGKIVEAGQVQSPGANGFGQQMWGPFVDWVSKAYPRDAAVMYADWPVGDVQSETPRSIELWRKHVEDYVETHAGGGTG</sequence>